<organism evidence="4 5">
    <name type="scientific">Ramalina farinacea</name>
    <dbReference type="NCBI Taxonomy" id="258253"/>
    <lineage>
        <taxon>Eukaryota</taxon>
        <taxon>Fungi</taxon>
        <taxon>Dikarya</taxon>
        <taxon>Ascomycota</taxon>
        <taxon>Pezizomycotina</taxon>
        <taxon>Lecanoromycetes</taxon>
        <taxon>OSLEUM clade</taxon>
        <taxon>Lecanoromycetidae</taxon>
        <taxon>Lecanorales</taxon>
        <taxon>Lecanorineae</taxon>
        <taxon>Ramalinaceae</taxon>
        <taxon>Ramalina</taxon>
    </lineage>
</organism>
<dbReference type="AlphaFoldDB" id="A0AA43QHN7"/>
<dbReference type="EMBL" id="JAPUFD010000004">
    <property type="protein sequence ID" value="MDI1486733.1"/>
    <property type="molecule type" value="Genomic_DNA"/>
</dbReference>
<dbReference type="GO" id="GO:0007131">
    <property type="term" value="P:reciprocal meiotic recombination"/>
    <property type="evidence" value="ECO:0007669"/>
    <property type="project" value="TreeGrafter"/>
</dbReference>
<sequence length="442" mass="47498">MTEIPPARPQLGHNVLAAAESFIRSHPPRSASTGCARIDEQVLKGGFRYGEVTSVAGGAGSGKTLVGRTTVKLISGKNHQASHLHVQVALTPSSLCTDVLPSRSVEGSSLVDTTKLAYHAAASHLLAPSSQKVTGETGDVVIIDTNGSFSPLRLRDVFVYRLRARAQREAVFKQSGYVYQKQGPSERVPEDGLMAEATKLLDRVRVMRVFDLAGVAEAVGEVSEITDRSRSLRVEGPQEGLTPPRRRGAEVEDSEEELEEDEEERRVEVTGYADAGTTFPGASEGPIGMVIIDTIANVVSSLVNKSQTQGQALLVTLMRSLRHLTALHCLCTILTNAAVGTSADSGKNPNFQYEGPADNASLFASTLGRPALGKTFSYLIDTSIFLSSVPKLKDDAIVAFGQTGERRWRNAQVIEILKDRSSAREGQWLGFEIADGVKLTPC</sequence>
<evidence type="ECO:0000256" key="3">
    <source>
        <dbReference type="SAM" id="MobiDB-lite"/>
    </source>
</evidence>
<comment type="caution">
    <text evidence="4">The sequence shown here is derived from an EMBL/GenBank/DDBJ whole genome shotgun (WGS) entry which is preliminary data.</text>
</comment>
<name>A0AA43QHN7_9LECA</name>
<evidence type="ECO:0008006" key="6">
    <source>
        <dbReference type="Google" id="ProtNLM"/>
    </source>
</evidence>
<dbReference type="GO" id="GO:0005815">
    <property type="term" value="C:microtubule organizing center"/>
    <property type="evidence" value="ECO:0007669"/>
    <property type="project" value="TreeGrafter"/>
</dbReference>
<gene>
    <name evidence="4" type="ORF">OHK93_005994</name>
</gene>
<evidence type="ECO:0000313" key="4">
    <source>
        <dbReference type="EMBL" id="MDI1486733.1"/>
    </source>
</evidence>
<dbReference type="GO" id="GO:0000724">
    <property type="term" value="P:double-strand break repair via homologous recombination"/>
    <property type="evidence" value="ECO:0007669"/>
    <property type="project" value="TreeGrafter"/>
</dbReference>
<evidence type="ECO:0000256" key="2">
    <source>
        <dbReference type="ARBA" id="ARBA00023242"/>
    </source>
</evidence>
<accession>A0AA43QHN7</accession>
<protein>
    <recommendedName>
        <fullName evidence="6">P-loop containing nucleoside triphosphate hydrolase protein</fullName>
    </recommendedName>
</protein>
<proteinExistence type="predicted"/>
<dbReference type="PANTHER" id="PTHR46457:SF1">
    <property type="entry name" value="DNA REPAIR PROTEIN RAD51 HOMOLOG 4"/>
    <property type="match status" value="1"/>
</dbReference>
<dbReference type="Proteomes" id="UP001161017">
    <property type="component" value="Unassembled WGS sequence"/>
</dbReference>
<dbReference type="SUPFAM" id="SSF52540">
    <property type="entry name" value="P-loop containing nucleoside triphosphate hydrolases"/>
    <property type="match status" value="1"/>
</dbReference>
<keyword evidence="2" id="KW-0539">Nucleus</keyword>
<dbReference type="GO" id="GO:0000400">
    <property type="term" value="F:four-way junction DNA binding"/>
    <property type="evidence" value="ECO:0007669"/>
    <property type="project" value="TreeGrafter"/>
</dbReference>
<feature type="region of interest" description="Disordered" evidence="3">
    <location>
        <begin position="226"/>
        <end position="267"/>
    </location>
</feature>
<dbReference type="Gene3D" id="3.40.50.300">
    <property type="entry name" value="P-loop containing nucleotide triphosphate hydrolases"/>
    <property type="match status" value="1"/>
</dbReference>
<evidence type="ECO:0000256" key="1">
    <source>
        <dbReference type="ARBA" id="ARBA00004123"/>
    </source>
</evidence>
<dbReference type="InterPro" id="IPR051988">
    <property type="entry name" value="HRR_RAD51_Paralog"/>
</dbReference>
<evidence type="ECO:0000313" key="5">
    <source>
        <dbReference type="Proteomes" id="UP001161017"/>
    </source>
</evidence>
<feature type="compositionally biased region" description="Acidic residues" evidence="3">
    <location>
        <begin position="251"/>
        <end position="263"/>
    </location>
</feature>
<dbReference type="GO" id="GO:0003697">
    <property type="term" value="F:single-stranded DNA binding"/>
    <property type="evidence" value="ECO:0007669"/>
    <property type="project" value="TreeGrafter"/>
</dbReference>
<dbReference type="PANTHER" id="PTHR46457">
    <property type="entry name" value="DNA REPAIR PROTEIN RAD51 HOMOLOG 4"/>
    <property type="match status" value="1"/>
</dbReference>
<keyword evidence="5" id="KW-1185">Reference proteome</keyword>
<dbReference type="GO" id="GO:0008094">
    <property type="term" value="F:ATP-dependent activity, acting on DNA"/>
    <property type="evidence" value="ECO:0007669"/>
    <property type="project" value="TreeGrafter"/>
</dbReference>
<dbReference type="GO" id="GO:0042148">
    <property type="term" value="P:DNA strand invasion"/>
    <property type="evidence" value="ECO:0007669"/>
    <property type="project" value="TreeGrafter"/>
</dbReference>
<comment type="subcellular location">
    <subcellularLocation>
        <location evidence="1">Nucleus</location>
    </subcellularLocation>
</comment>
<dbReference type="GO" id="GO:0000723">
    <property type="term" value="P:telomere maintenance"/>
    <property type="evidence" value="ECO:0007669"/>
    <property type="project" value="TreeGrafter"/>
</dbReference>
<dbReference type="GO" id="GO:0033063">
    <property type="term" value="C:Rad51B-Rad51C-Rad51D-XRCC2 complex"/>
    <property type="evidence" value="ECO:0007669"/>
    <property type="project" value="TreeGrafter"/>
</dbReference>
<reference evidence="4" key="1">
    <citation type="journal article" date="2023" name="Genome Biol. Evol.">
        <title>First Whole Genome Sequence and Flow Cytometry Genome Size Data for the Lichen-Forming Fungus Ramalina farinacea (Ascomycota).</title>
        <authorList>
            <person name="Llewellyn T."/>
            <person name="Mian S."/>
            <person name="Hill R."/>
            <person name="Leitch I.J."/>
            <person name="Gaya E."/>
        </authorList>
    </citation>
    <scope>NUCLEOTIDE SEQUENCE</scope>
    <source>
        <strain evidence="4">LIQ254RAFAR</strain>
    </source>
</reference>
<dbReference type="GO" id="GO:0005657">
    <property type="term" value="C:replication fork"/>
    <property type="evidence" value="ECO:0007669"/>
    <property type="project" value="TreeGrafter"/>
</dbReference>
<dbReference type="InterPro" id="IPR027417">
    <property type="entry name" value="P-loop_NTPase"/>
</dbReference>